<protein>
    <submittedName>
        <fullName evidence="1">Uncharacterized protein</fullName>
    </submittedName>
</protein>
<name>A0A7T8IVX7_9CAUD</name>
<accession>A0A7T8IVX7</accession>
<reference evidence="1 2" key="1">
    <citation type="submission" date="2020-12" db="EMBL/GenBank/DDBJ databases">
        <title>Complete genome sequence of Erwinia phage pEa_SNUABM_5.</title>
        <authorList>
            <person name="Kim S.G."/>
            <person name="Lee S.B."/>
            <person name="Kwon J."/>
            <person name="Park S.C."/>
        </authorList>
    </citation>
    <scope>NUCLEOTIDE SEQUENCE [LARGE SCALE GENOMIC DNA]</scope>
</reference>
<keyword evidence="2" id="KW-1185">Reference proteome</keyword>
<sequence length="62" mass="7167">MPKHHVIIHRAYYRKSTHDIDGNDEIVVVAQGTREFTERELDQLAKQNGVEGLHVDEVVEKD</sequence>
<evidence type="ECO:0000313" key="2">
    <source>
        <dbReference type="Proteomes" id="UP000596123"/>
    </source>
</evidence>
<dbReference type="Proteomes" id="UP000596123">
    <property type="component" value="Segment"/>
</dbReference>
<proteinExistence type="predicted"/>
<evidence type="ECO:0000313" key="1">
    <source>
        <dbReference type="EMBL" id="QQO90348.1"/>
    </source>
</evidence>
<organism evidence="1 2">
    <name type="scientific">Erwinia phage pEa_SNUABM_5</name>
    <dbReference type="NCBI Taxonomy" id="2797313"/>
    <lineage>
        <taxon>Viruses</taxon>
        <taxon>Duplodnaviria</taxon>
        <taxon>Heunggongvirae</taxon>
        <taxon>Uroviricota</taxon>
        <taxon>Caudoviricetes</taxon>
        <taxon>Rivsvirus</taxon>
        <taxon>Rivsvirus SNUABM5</taxon>
    </lineage>
</organism>
<gene>
    <name evidence="1" type="ORF">pEaSNUABM5_00206</name>
</gene>
<dbReference type="EMBL" id="MW366843">
    <property type="protein sequence ID" value="QQO90348.1"/>
    <property type="molecule type" value="Genomic_DNA"/>
</dbReference>